<comment type="caution">
    <text evidence="4">The sequence shown here is derived from an EMBL/GenBank/DDBJ whole genome shotgun (WGS) entry which is preliminary data.</text>
</comment>
<dbReference type="InterPro" id="IPR001878">
    <property type="entry name" value="Znf_CCHC"/>
</dbReference>
<keyword evidence="4" id="KW-0548">Nucleotidyltransferase</keyword>
<sequence length="589" mass="67085">MPEDILSLSGGAVEVSMSIGEILVRSFHDHTQAIPGPSFYRLLREFRGVSREQDCGVRELTTPGGMSRMQRELRQIRRLRFYDRVRIDRLEACAKKHMGYLKKWRLCEEQDLEPMNEWVMNKKAQRTGGRKWRNGNGGNGGNGNGNRNGNHEVYYPRNEIQKMEAELWNLTVKGNDMTAYTQRDSRNAITLANQLMDKKVQGYAARSAENKRRMEDGNSKRVLDIRLGIVGLQMLQNIRGSSWNLQGIICYEFGRPGHFRKDCPKMRNQNRGNQTRNKNGNKTGNQTEGNETTMRAYAIGGGGTNPDSIVVTVRTDYGFTRGKENFVVIAMLLHKGWAQFCCTREKGIAYASRQLKVHAKNYTTHDLELGCSSVCLECGDIIVQIFENASIGSHERKRIHNDDLRGMINKLELALTERLLKQSKLVPCLGLEEVILVLTWKQRLPLCQHAVLNMCKVLILDMSTATIQRCGQSDENHSKFRGYFSACVLDFRKRNAMGDEPLAIPLDEIQGLRKLTFIEDLSRLCHEVMRLKLSRYSIVKVRWNSRMRSCVHLGGEGTKCKKKIPAPFHNSAPLQKVASTSISFRTKLL</sequence>
<keyword evidence="1" id="KW-0479">Metal-binding</keyword>
<evidence type="ECO:0000313" key="4">
    <source>
        <dbReference type="EMBL" id="GJT30626.1"/>
    </source>
</evidence>
<keyword evidence="4" id="KW-0695">RNA-directed DNA polymerase</keyword>
<gene>
    <name evidence="4" type="ORF">Tco_0910901</name>
</gene>
<dbReference type="Gene3D" id="4.10.60.10">
    <property type="entry name" value="Zinc finger, CCHC-type"/>
    <property type="match status" value="1"/>
</dbReference>
<keyword evidence="5" id="KW-1185">Reference proteome</keyword>
<feature type="region of interest" description="Disordered" evidence="2">
    <location>
        <begin position="123"/>
        <end position="150"/>
    </location>
</feature>
<name>A0ABQ5CU85_9ASTR</name>
<feature type="compositionally biased region" description="Basic residues" evidence="2">
    <location>
        <begin position="123"/>
        <end position="133"/>
    </location>
</feature>
<proteinExistence type="predicted"/>
<evidence type="ECO:0000256" key="1">
    <source>
        <dbReference type="PROSITE-ProRule" id="PRU00047"/>
    </source>
</evidence>
<reference evidence="4" key="1">
    <citation type="journal article" date="2022" name="Int. J. Mol. Sci.">
        <title>Draft Genome of Tanacetum Coccineum: Genomic Comparison of Closely Related Tanacetum-Family Plants.</title>
        <authorList>
            <person name="Yamashiro T."/>
            <person name="Shiraishi A."/>
            <person name="Nakayama K."/>
            <person name="Satake H."/>
        </authorList>
    </citation>
    <scope>NUCLEOTIDE SEQUENCE</scope>
</reference>
<dbReference type="PROSITE" id="PS50158">
    <property type="entry name" value="ZF_CCHC"/>
    <property type="match status" value="1"/>
</dbReference>
<keyword evidence="1" id="KW-0863">Zinc-finger</keyword>
<feature type="region of interest" description="Disordered" evidence="2">
    <location>
        <begin position="262"/>
        <end position="290"/>
    </location>
</feature>
<dbReference type="InterPro" id="IPR036875">
    <property type="entry name" value="Znf_CCHC_sf"/>
</dbReference>
<feature type="compositionally biased region" description="Polar residues" evidence="2">
    <location>
        <begin position="267"/>
        <end position="290"/>
    </location>
</feature>
<keyword evidence="1" id="KW-0862">Zinc</keyword>
<accession>A0ABQ5CU85</accession>
<dbReference type="EMBL" id="BQNB010014641">
    <property type="protein sequence ID" value="GJT30626.1"/>
    <property type="molecule type" value="Genomic_DNA"/>
</dbReference>
<evidence type="ECO:0000313" key="5">
    <source>
        <dbReference type="Proteomes" id="UP001151760"/>
    </source>
</evidence>
<reference evidence="4" key="2">
    <citation type="submission" date="2022-01" db="EMBL/GenBank/DDBJ databases">
        <authorList>
            <person name="Yamashiro T."/>
            <person name="Shiraishi A."/>
            <person name="Satake H."/>
            <person name="Nakayama K."/>
        </authorList>
    </citation>
    <scope>NUCLEOTIDE SEQUENCE</scope>
</reference>
<organism evidence="4 5">
    <name type="scientific">Tanacetum coccineum</name>
    <dbReference type="NCBI Taxonomy" id="301880"/>
    <lineage>
        <taxon>Eukaryota</taxon>
        <taxon>Viridiplantae</taxon>
        <taxon>Streptophyta</taxon>
        <taxon>Embryophyta</taxon>
        <taxon>Tracheophyta</taxon>
        <taxon>Spermatophyta</taxon>
        <taxon>Magnoliopsida</taxon>
        <taxon>eudicotyledons</taxon>
        <taxon>Gunneridae</taxon>
        <taxon>Pentapetalae</taxon>
        <taxon>asterids</taxon>
        <taxon>campanulids</taxon>
        <taxon>Asterales</taxon>
        <taxon>Asteraceae</taxon>
        <taxon>Asteroideae</taxon>
        <taxon>Anthemideae</taxon>
        <taxon>Anthemidinae</taxon>
        <taxon>Tanacetum</taxon>
    </lineage>
</organism>
<evidence type="ECO:0000256" key="2">
    <source>
        <dbReference type="SAM" id="MobiDB-lite"/>
    </source>
</evidence>
<dbReference type="GO" id="GO:0003964">
    <property type="term" value="F:RNA-directed DNA polymerase activity"/>
    <property type="evidence" value="ECO:0007669"/>
    <property type="project" value="UniProtKB-KW"/>
</dbReference>
<evidence type="ECO:0000259" key="3">
    <source>
        <dbReference type="PROSITE" id="PS50158"/>
    </source>
</evidence>
<dbReference type="SUPFAM" id="SSF57756">
    <property type="entry name" value="Retrovirus zinc finger-like domains"/>
    <property type="match status" value="1"/>
</dbReference>
<protein>
    <submittedName>
        <fullName evidence="4">Reverse transcriptase domain-containing protein</fullName>
    </submittedName>
</protein>
<dbReference type="Proteomes" id="UP001151760">
    <property type="component" value="Unassembled WGS sequence"/>
</dbReference>
<feature type="compositionally biased region" description="Gly residues" evidence="2">
    <location>
        <begin position="135"/>
        <end position="146"/>
    </location>
</feature>
<feature type="domain" description="CCHC-type" evidence="3">
    <location>
        <begin position="250"/>
        <end position="265"/>
    </location>
</feature>
<keyword evidence="4" id="KW-0808">Transferase</keyword>